<dbReference type="CDD" id="cd01347">
    <property type="entry name" value="ligand_gated_channel"/>
    <property type="match status" value="1"/>
</dbReference>
<evidence type="ECO:0000313" key="15">
    <source>
        <dbReference type="EMBL" id="TDP11874.1"/>
    </source>
</evidence>
<evidence type="ECO:0000256" key="7">
    <source>
        <dbReference type="ARBA" id="ARBA00023136"/>
    </source>
</evidence>
<dbReference type="Pfam" id="PF00593">
    <property type="entry name" value="TonB_dep_Rec_b-barrel"/>
    <property type="match status" value="1"/>
</dbReference>
<comment type="subcellular location">
    <subcellularLocation>
        <location evidence="1 10">Cell outer membrane</location>
        <topology evidence="1 10">Multi-pass membrane protein</topology>
    </subcellularLocation>
</comment>
<dbReference type="RefSeq" id="WP_246030712.1">
    <property type="nucleotide sequence ID" value="NZ_JAUFPJ010000002.1"/>
</dbReference>
<name>A0A4R6NB61_9BURK</name>
<accession>A0A4R6NB61</accession>
<proteinExistence type="inferred from homology"/>
<dbReference type="Gene3D" id="2.170.130.10">
    <property type="entry name" value="TonB-dependent receptor, plug domain"/>
    <property type="match status" value="1"/>
</dbReference>
<evidence type="ECO:0000259" key="14">
    <source>
        <dbReference type="Pfam" id="PF07715"/>
    </source>
</evidence>
<dbReference type="EMBL" id="SNXE01000002">
    <property type="protein sequence ID" value="TDP11874.1"/>
    <property type="molecule type" value="Genomic_DNA"/>
</dbReference>
<sequence length="927" mass="100077">MSLPRMPRRASPARFLKLQALAQAAALLAGGAALAQDNKLERIEVTGSSIKRLEGETALPVQTLKREEIAKSGVTTAAELLKNISGNTAGLTDGASITDNQGGQRGFNGANLRGIGVSSTLILLNGRRMANFASPGDSSGVDLNNIPAGAIERVEILKDGASAIYGTDAIGGVINFITRKDYRGADINVYAARTQEGGAEKTTASVGGGVGNVRDDGFNLFGVLDVQKLGALNSQERDFIKQRPLADNLPLYLSSRTFPANIRLQGSSSSRRAQLAALKAAGYKVNGQDVTERTFNPAVPACNPPGTVFAPLNLSQACSFDYLQDTEIYPESEKLSLLSRGVLKLNADTELFAELLKSRATTKYINSPVPVQLLDVPVKVINGYLSNKLPLPDTQLMTLRLRADEAGNRSNTVTSDAERVVVGVSGVLGDWDYTTALNRAVNKTNDAYVDGYFLFDKMVAGVMNGSINPFGASPAAGKALWDSIRVRDDARKAKGITTTVDFKASSTLTELAGGALGVAVGAELRQEETSFTPSALLNSNLIAGDRGTSGDATGNFGGDPVRDRVVATSNSRKIGSVYGELNAPFTKELEVQVALRYDDYGGVGSTTNPKLGVRYQPSKQVMLRGSAGTGFRAPTISELYRPISYGSASASPTDPVCVKAGLSPADCSGQPPVTRYSNPNLKPERSKQASFGIVFEPTRSTTFSIDYWNIRKTDVISDIGIQTIINNQAKYGKLVTRDEFGEVITNIDLRKENQGELKTSGLDLEANWRSDSTEFGRFGLNLSGTYVLEYKRQFGAGEPFVSNVGRFLNDQVIQRWRHRASIDWDMGPFGLTLGNTFYSSYADQSTIFNPVTNKQAEPRTVKAYSLFDLSGSWKVDKSMRVRVGIQNLLDTQPPFSNQDQYFLATYDPTYTDPRGRTFYASISYSFR</sequence>
<keyword evidence="4 10" id="KW-1134">Transmembrane beta strand</keyword>
<evidence type="ECO:0000313" key="16">
    <source>
        <dbReference type="Proteomes" id="UP000295357"/>
    </source>
</evidence>
<comment type="caution">
    <text evidence="15">The sequence shown here is derived from an EMBL/GenBank/DDBJ whole genome shotgun (WGS) entry which is preliminary data.</text>
</comment>
<evidence type="ECO:0000256" key="1">
    <source>
        <dbReference type="ARBA" id="ARBA00004571"/>
    </source>
</evidence>
<dbReference type="InterPro" id="IPR036942">
    <property type="entry name" value="Beta-barrel_TonB_sf"/>
</dbReference>
<evidence type="ECO:0000256" key="12">
    <source>
        <dbReference type="SAM" id="SignalP"/>
    </source>
</evidence>
<evidence type="ECO:0000259" key="13">
    <source>
        <dbReference type="Pfam" id="PF00593"/>
    </source>
</evidence>
<keyword evidence="16" id="KW-1185">Reference proteome</keyword>
<evidence type="ECO:0000256" key="8">
    <source>
        <dbReference type="ARBA" id="ARBA00023170"/>
    </source>
</evidence>
<feature type="signal peptide" evidence="12">
    <location>
        <begin position="1"/>
        <end position="35"/>
    </location>
</feature>
<keyword evidence="8 15" id="KW-0675">Receptor</keyword>
<keyword evidence="6 11" id="KW-0798">TonB box</keyword>
<keyword evidence="5 10" id="KW-0812">Transmembrane</keyword>
<dbReference type="GO" id="GO:0009279">
    <property type="term" value="C:cell outer membrane"/>
    <property type="evidence" value="ECO:0007669"/>
    <property type="project" value="UniProtKB-SubCell"/>
</dbReference>
<dbReference type="SUPFAM" id="SSF56935">
    <property type="entry name" value="Porins"/>
    <property type="match status" value="1"/>
</dbReference>
<keyword evidence="7 10" id="KW-0472">Membrane</keyword>
<dbReference type="Gene3D" id="2.40.170.20">
    <property type="entry name" value="TonB-dependent receptor, beta-barrel domain"/>
    <property type="match status" value="1"/>
</dbReference>
<reference evidence="15 16" key="1">
    <citation type="submission" date="2019-03" db="EMBL/GenBank/DDBJ databases">
        <title>Genomic Encyclopedia of Type Strains, Phase IV (KMG-IV): sequencing the most valuable type-strain genomes for metagenomic binning, comparative biology and taxonomic classification.</title>
        <authorList>
            <person name="Goeker M."/>
        </authorList>
    </citation>
    <scope>NUCLEOTIDE SEQUENCE [LARGE SCALE GENOMIC DNA]</scope>
    <source>
        <strain evidence="15 16">DSM 25082</strain>
    </source>
</reference>
<dbReference type="Pfam" id="PF07715">
    <property type="entry name" value="Plug"/>
    <property type="match status" value="1"/>
</dbReference>
<feature type="chain" id="PRO_5020403962" evidence="12">
    <location>
        <begin position="36"/>
        <end position="927"/>
    </location>
</feature>
<dbReference type="PANTHER" id="PTHR47234:SF2">
    <property type="entry name" value="TONB-DEPENDENT RECEPTOR"/>
    <property type="match status" value="1"/>
</dbReference>
<comment type="similarity">
    <text evidence="2 10 11">Belongs to the TonB-dependent receptor family.</text>
</comment>
<dbReference type="PROSITE" id="PS52016">
    <property type="entry name" value="TONB_DEPENDENT_REC_3"/>
    <property type="match status" value="1"/>
</dbReference>
<dbReference type="InterPro" id="IPR012910">
    <property type="entry name" value="Plug_dom"/>
</dbReference>
<evidence type="ECO:0000256" key="5">
    <source>
        <dbReference type="ARBA" id="ARBA00022692"/>
    </source>
</evidence>
<keyword evidence="12" id="KW-0732">Signal</keyword>
<evidence type="ECO:0000256" key="2">
    <source>
        <dbReference type="ARBA" id="ARBA00009810"/>
    </source>
</evidence>
<evidence type="ECO:0000256" key="6">
    <source>
        <dbReference type="ARBA" id="ARBA00023077"/>
    </source>
</evidence>
<feature type="domain" description="TonB-dependent receptor-like beta-barrel" evidence="13">
    <location>
        <begin position="502"/>
        <end position="888"/>
    </location>
</feature>
<dbReference type="InterPro" id="IPR039426">
    <property type="entry name" value="TonB-dep_rcpt-like"/>
</dbReference>
<feature type="domain" description="TonB-dependent receptor plug" evidence="14">
    <location>
        <begin position="56"/>
        <end position="173"/>
    </location>
</feature>
<organism evidence="15 16">
    <name type="scientific">Roseateles asaccharophilus</name>
    <dbReference type="NCBI Taxonomy" id="582607"/>
    <lineage>
        <taxon>Bacteria</taxon>
        <taxon>Pseudomonadati</taxon>
        <taxon>Pseudomonadota</taxon>
        <taxon>Betaproteobacteria</taxon>
        <taxon>Burkholderiales</taxon>
        <taxon>Sphaerotilaceae</taxon>
        <taxon>Roseateles</taxon>
    </lineage>
</organism>
<dbReference type="PANTHER" id="PTHR47234">
    <property type="match status" value="1"/>
</dbReference>
<evidence type="ECO:0000256" key="11">
    <source>
        <dbReference type="RuleBase" id="RU003357"/>
    </source>
</evidence>
<gene>
    <name evidence="15" type="ORF">DFR39_102258</name>
</gene>
<evidence type="ECO:0000256" key="10">
    <source>
        <dbReference type="PROSITE-ProRule" id="PRU01360"/>
    </source>
</evidence>
<dbReference type="InterPro" id="IPR000531">
    <property type="entry name" value="Beta-barrel_TonB"/>
</dbReference>
<keyword evidence="3 10" id="KW-0813">Transport</keyword>
<protein>
    <submittedName>
        <fullName evidence="15">Iron complex outermembrane receptor protein</fullName>
    </submittedName>
</protein>
<evidence type="ECO:0000256" key="3">
    <source>
        <dbReference type="ARBA" id="ARBA00022448"/>
    </source>
</evidence>
<dbReference type="Proteomes" id="UP000295357">
    <property type="component" value="Unassembled WGS sequence"/>
</dbReference>
<evidence type="ECO:0000256" key="4">
    <source>
        <dbReference type="ARBA" id="ARBA00022452"/>
    </source>
</evidence>
<keyword evidence="9 10" id="KW-0998">Cell outer membrane</keyword>
<dbReference type="AlphaFoldDB" id="A0A4R6NB61"/>
<dbReference type="InterPro" id="IPR037066">
    <property type="entry name" value="Plug_dom_sf"/>
</dbReference>
<evidence type="ECO:0000256" key="9">
    <source>
        <dbReference type="ARBA" id="ARBA00023237"/>
    </source>
</evidence>